<dbReference type="InterPro" id="IPR001041">
    <property type="entry name" value="2Fe-2S_ferredoxin-type"/>
</dbReference>
<proteinExistence type="predicted"/>
<dbReference type="CDD" id="cd00207">
    <property type="entry name" value="fer2"/>
    <property type="match status" value="1"/>
</dbReference>
<evidence type="ECO:0000313" key="2">
    <source>
        <dbReference type="EMBL" id="HDY58856.1"/>
    </source>
</evidence>
<dbReference type="InterPro" id="IPR041414">
    <property type="entry name" value="Raco-like_middle"/>
</dbReference>
<gene>
    <name evidence="2" type="ORF">ENP86_04810</name>
</gene>
<evidence type="ECO:0000259" key="1">
    <source>
        <dbReference type="PROSITE" id="PS51085"/>
    </source>
</evidence>
<dbReference type="Pfam" id="PF14574">
    <property type="entry name" value="RACo_C_ter"/>
    <property type="match status" value="1"/>
</dbReference>
<reference evidence="2" key="1">
    <citation type="journal article" date="2020" name="mSystems">
        <title>Genome- and Community-Level Interaction Insights into Carbon Utilization and Element Cycling Functions of Hydrothermarchaeota in Hydrothermal Sediment.</title>
        <authorList>
            <person name="Zhou Z."/>
            <person name="Liu Y."/>
            <person name="Xu W."/>
            <person name="Pan J."/>
            <person name="Luo Z.H."/>
            <person name="Li M."/>
        </authorList>
    </citation>
    <scope>NUCLEOTIDE SEQUENCE [LARGE SCALE GENOMIC DNA]</scope>
    <source>
        <strain evidence="2">SpSt-258</strain>
    </source>
</reference>
<feature type="domain" description="2Fe-2S ferredoxin-type" evidence="1">
    <location>
        <begin position="1"/>
        <end position="80"/>
    </location>
</feature>
<dbReference type="AlphaFoldDB" id="A0A7V0Z554"/>
<protein>
    <submittedName>
        <fullName evidence="2">DUF4445 domain-containing protein</fullName>
    </submittedName>
</protein>
<dbReference type="PANTHER" id="PTHR42895">
    <property type="entry name" value="IRON-SULFUR CLUSTER-BINDING PROTEIN-RELATED"/>
    <property type="match status" value="1"/>
</dbReference>
<dbReference type="GO" id="GO:0051536">
    <property type="term" value="F:iron-sulfur cluster binding"/>
    <property type="evidence" value="ECO:0007669"/>
    <property type="project" value="InterPro"/>
</dbReference>
<dbReference type="InterPro" id="IPR012675">
    <property type="entry name" value="Beta-grasp_dom_sf"/>
</dbReference>
<dbReference type="InterPro" id="IPR052911">
    <property type="entry name" value="Corrinoid_activation_enz"/>
</dbReference>
<dbReference type="Gene3D" id="3.30.420.480">
    <property type="entry name" value="Domain of unknown function (DUF4445)"/>
    <property type="match status" value="1"/>
</dbReference>
<organism evidence="2">
    <name type="scientific">candidate division WOR-3 bacterium</name>
    <dbReference type="NCBI Taxonomy" id="2052148"/>
    <lineage>
        <taxon>Bacteria</taxon>
        <taxon>Bacteria division WOR-3</taxon>
    </lineage>
</organism>
<dbReference type="Pfam" id="PF17651">
    <property type="entry name" value="Raco_middle"/>
    <property type="match status" value="1"/>
</dbReference>
<dbReference type="SUPFAM" id="SSF53067">
    <property type="entry name" value="Actin-like ATPase domain"/>
    <property type="match status" value="1"/>
</dbReference>
<dbReference type="PANTHER" id="PTHR42895:SF1">
    <property type="entry name" value="IRON-SULFUR CLUSTER PROTEIN"/>
    <property type="match status" value="1"/>
</dbReference>
<dbReference type="Pfam" id="PF00111">
    <property type="entry name" value="Fer2"/>
    <property type="match status" value="1"/>
</dbReference>
<comment type="caution">
    <text evidence="2">The sequence shown here is derived from an EMBL/GenBank/DDBJ whole genome shotgun (WGS) entry which is preliminary data.</text>
</comment>
<dbReference type="InterPro" id="IPR043129">
    <property type="entry name" value="ATPase_NBD"/>
</dbReference>
<dbReference type="PROSITE" id="PS51085">
    <property type="entry name" value="2FE2S_FER_2"/>
    <property type="match status" value="1"/>
</dbReference>
<dbReference type="InterPro" id="IPR036010">
    <property type="entry name" value="2Fe-2S_ferredoxin-like_sf"/>
</dbReference>
<dbReference type="EMBL" id="DSKY01000014">
    <property type="protein sequence ID" value="HDY58856.1"/>
    <property type="molecule type" value="Genomic_DNA"/>
</dbReference>
<dbReference type="Gene3D" id="3.10.20.30">
    <property type="match status" value="1"/>
</dbReference>
<dbReference type="InterPro" id="IPR027980">
    <property type="entry name" value="RACo_C"/>
</dbReference>
<dbReference type="SUPFAM" id="SSF54292">
    <property type="entry name" value="2Fe-2S ferredoxin-like"/>
    <property type="match status" value="1"/>
</dbReference>
<dbReference type="InterPro" id="IPR042259">
    <property type="entry name" value="Raco-like_middle_sf"/>
</dbReference>
<accession>A0A7V0Z554</accession>
<name>A0A7V0Z554_UNCW3</name>
<sequence>MKTDTLLSLLQKEGIFVDASCGGKGRCGRCKVLIKGNPRPPDEIEKLLIPDGLLKKGYRLACRYKTKTISEIIVPRFKLSKKIKNRNTGLAIDIGTTVIKGALVDLNNGKIIKIAKVLNPQQSWGGDILTRVGFAISGEYRLLREALIKGINELKSHLGISNVEFTAVVGNPVMLSFYLGESVKNFAFYPFEGKLKKGIYIKNPPGYVFGCIGGFVGGDTVAGIIASGLLSNKKSGLYIDLGTNGEIALIADKKIYAVSTAAGPAFEGVGLICGSLARSGAIEKVEYRKKFKVYTIDNKPPIGFCASGFIDLLTILLKNKWLTEYGMLRREILVSGFKIEQMDIRKLQLAIGAIHAGVKFLLDYAGMRASKIETTVITGEFGSHLNPDSLKEIGIIPSGIKKIVLKNHLPIMGAIEFLTNRLTPDDIEMIRKRAVHLELAMQRDFQKRFVEGLILRPWN</sequence>